<accession>A0A2N7WED8</accession>
<keyword evidence="2" id="KW-1185">Reference proteome</keyword>
<protein>
    <submittedName>
        <fullName evidence="1">Uncharacterized protein</fullName>
    </submittedName>
</protein>
<dbReference type="AlphaFoldDB" id="A0A2N7WED8"/>
<evidence type="ECO:0000313" key="1">
    <source>
        <dbReference type="EMBL" id="PMS27788.1"/>
    </source>
</evidence>
<organism evidence="1 2">
    <name type="scientific">Trinickia soli</name>
    <dbReference type="NCBI Taxonomy" id="380675"/>
    <lineage>
        <taxon>Bacteria</taxon>
        <taxon>Pseudomonadati</taxon>
        <taxon>Pseudomonadota</taxon>
        <taxon>Betaproteobacteria</taxon>
        <taxon>Burkholderiales</taxon>
        <taxon>Burkholderiaceae</taxon>
        <taxon>Trinickia</taxon>
    </lineage>
</organism>
<comment type="caution">
    <text evidence="1">The sequence shown here is derived from an EMBL/GenBank/DDBJ whole genome shotgun (WGS) entry which is preliminary data.</text>
</comment>
<evidence type="ECO:0000313" key="2">
    <source>
        <dbReference type="Proteomes" id="UP000235347"/>
    </source>
</evidence>
<dbReference type="Proteomes" id="UP000235347">
    <property type="component" value="Unassembled WGS sequence"/>
</dbReference>
<reference evidence="1 2" key="1">
    <citation type="submission" date="2018-01" db="EMBL/GenBank/DDBJ databases">
        <title>Whole genome analyses suggest that Burkholderia sensu lato contains two further novel genera in the rhizoxinica-symbiotica group Mycetohabitans gen. nov., and Trinickia gen. nov.: implications for the evolution of diazotrophy and nodulation in the Burkholderiaceae.</title>
        <authorList>
            <person name="Estrada-de los Santos P."/>
            <person name="Palmer M."/>
            <person name="Chavez-Ramirez B."/>
            <person name="Beukes C."/>
            <person name="Steenkamp E.T."/>
            <person name="Hirsch A.M."/>
            <person name="Manyaka P."/>
            <person name="Maluk M."/>
            <person name="Lafos M."/>
            <person name="Crook M."/>
            <person name="Gross E."/>
            <person name="Simon M.F."/>
            <person name="Bueno dos Reis Junior F."/>
            <person name="Poole P.S."/>
            <person name="Venter S.N."/>
            <person name="James E.K."/>
        </authorList>
    </citation>
    <scope>NUCLEOTIDE SEQUENCE [LARGE SCALE GENOMIC DNA]</scope>
    <source>
        <strain evidence="1 2">GP25-8</strain>
    </source>
</reference>
<dbReference type="EMBL" id="PNYB01000002">
    <property type="protein sequence ID" value="PMS27788.1"/>
    <property type="molecule type" value="Genomic_DNA"/>
</dbReference>
<gene>
    <name evidence="1" type="ORF">C0Z19_03780</name>
</gene>
<dbReference type="RefSeq" id="WP_102608437.1">
    <property type="nucleotide sequence ID" value="NZ_CADIKD010000004.1"/>
</dbReference>
<sequence>MSRYRLLFALEVRHTWFSSGWCVGVRIQPTGACEQLMRRYRLLFKPTAQGGEMYFDEAAQQSDVPGSLLDLSARESFTFTLASGFAPLANYTAIDAQPLATPGVSLYAFDNVGGGAATFDGKPYPLLHPAGTPFALGALACVSRRLRFHADAPVSQVTVRDAVTGSVVLGPQAIAPAVRQVSLAMPSQPEGRYILSAPGVEDWPFFLTDAPLSGVFAMITIHPRAVAAADGSGNAACLDANGHVMAQRYTIALDARALKWRYLIVPHASQTSDGWHIEGTWRRAGRGQRTEPIEFVRADAPLSVDGRNAVVFTSTGALRVGERLGEAMAIALKGDGLPEAVTLPFPDVTRGLSSYQPSVAEGAGSGGTQDAVADVFVYL</sequence>
<name>A0A2N7WED8_9BURK</name>
<proteinExistence type="predicted"/>